<reference evidence="8" key="1">
    <citation type="submission" date="2019-03" db="EMBL/GenBank/DDBJ databases">
        <title>Single cell metagenomics reveals metabolic interactions within the superorganism composed of flagellate Streblomastix strix and complex community of Bacteroidetes bacteria on its surface.</title>
        <authorList>
            <person name="Treitli S.C."/>
            <person name="Kolisko M."/>
            <person name="Husnik F."/>
            <person name="Keeling P."/>
            <person name="Hampl V."/>
        </authorList>
    </citation>
    <scope>NUCLEOTIDE SEQUENCE</scope>
    <source>
        <strain evidence="8">STM</strain>
    </source>
</reference>
<keyword evidence="4 6" id="KW-1133">Transmembrane helix</keyword>
<dbReference type="Gene3D" id="1.20.1250.20">
    <property type="entry name" value="MFS general substrate transporter like domains"/>
    <property type="match status" value="1"/>
</dbReference>
<dbReference type="EMBL" id="SNRY01003889">
    <property type="protein sequence ID" value="KAA6319404.1"/>
    <property type="molecule type" value="Genomic_DNA"/>
</dbReference>
<evidence type="ECO:0000256" key="3">
    <source>
        <dbReference type="ARBA" id="ARBA00022692"/>
    </source>
</evidence>
<feature type="transmembrane region" description="Helical" evidence="6">
    <location>
        <begin position="76"/>
        <end position="103"/>
    </location>
</feature>
<evidence type="ECO:0000256" key="1">
    <source>
        <dbReference type="ARBA" id="ARBA00004141"/>
    </source>
</evidence>
<feature type="transmembrane region" description="Helical" evidence="6">
    <location>
        <begin position="222"/>
        <end position="240"/>
    </location>
</feature>
<feature type="transmembrane region" description="Helical" evidence="6">
    <location>
        <begin position="293"/>
        <end position="313"/>
    </location>
</feature>
<feature type="transmembrane region" description="Helical" evidence="6">
    <location>
        <begin position="196"/>
        <end position="216"/>
    </location>
</feature>
<keyword evidence="2" id="KW-0813">Transport</keyword>
<evidence type="ECO:0000256" key="6">
    <source>
        <dbReference type="SAM" id="Phobius"/>
    </source>
</evidence>
<dbReference type="GO" id="GO:0016020">
    <property type="term" value="C:membrane"/>
    <property type="evidence" value="ECO:0007669"/>
    <property type="project" value="UniProtKB-SubCell"/>
</dbReference>
<evidence type="ECO:0000256" key="2">
    <source>
        <dbReference type="ARBA" id="ARBA00022448"/>
    </source>
</evidence>
<dbReference type="PANTHER" id="PTHR42718:SF9">
    <property type="entry name" value="MAJOR FACILITATOR SUPERFAMILY MULTIDRUG TRANSPORTER MFSC"/>
    <property type="match status" value="1"/>
</dbReference>
<comment type="subcellular location">
    <subcellularLocation>
        <location evidence="1">Membrane</location>
        <topology evidence="1">Multi-pass membrane protein</topology>
    </subcellularLocation>
</comment>
<dbReference type="CDD" id="cd17321">
    <property type="entry name" value="MFS_MMR_MDR_like"/>
    <property type="match status" value="1"/>
</dbReference>
<feature type="transmembrane region" description="Helical" evidence="6">
    <location>
        <begin position="350"/>
        <end position="367"/>
    </location>
</feature>
<feature type="transmembrane region" description="Helical" evidence="6">
    <location>
        <begin position="166"/>
        <end position="184"/>
    </location>
</feature>
<feature type="domain" description="Major facilitator superfamily (MFS) profile" evidence="7">
    <location>
        <begin position="10"/>
        <end position="457"/>
    </location>
</feature>
<evidence type="ECO:0000259" key="7">
    <source>
        <dbReference type="PROSITE" id="PS50850"/>
    </source>
</evidence>
<dbReference type="SUPFAM" id="SSF103473">
    <property type="entry name" value="MFS general substrate transporter"/>
    <property type="match status" value="1"/>
</dbReference>
<name>A0A5J4QEY5_9ZZZZ</name>
<dbReference type="PROSITE" id="PS50850">
    <property type="entry name" value="MFS"/>
    <property type="match status" value="1"/>
</dbReference>
<evidence type="ECO:0000256" key="4">
    <source>
        <dbReference type="ARBA" id="ARBA00022989"/>
    </source>
</evidence>
<gene>
    <name evidence="8" type="ORF">EZS27_030697</name>
</gene>
<proteinExistence type="predicted"/>
<dbReference type="InterPro" id="IPR011701">
    <property type="entry name" value="MFS"/>
</dbReference>
<dbReference type="PANTHER" id="PTHR42718">
    <property type="entry name" value="MAJOR FACILITATOR SUPERFAMILY MULTIDRUG TRANSPORTER MFSC"/>
    <property type="match status" value="1"/>
</dbReference>
<feature type="transmembrane region" description="Helical" evidence="6">
    <location>
        <begin position="260"/>
        <end position="287"/>
    </location>
</feature>
<evidence type="ECO:0000313" key="8">
    <source>
        <dbReference type="EMBL" id="KAA6319404.1"/>
    </source>
</evidence>
<keyword evidence="3 6" id="KW-0812">Transmembrane</keyword>
<dbReference type="InterPro" id="IPR020846">
    <property type="entry name" value="MFS_dom"/>
</dbReference>
<sequence>MQENINKNSALFVLCLSAFLVPFMGSAINLALPMIGKSLNMHAISLTWISTSYLITTAVFQVPFARFADLIGRKKVFVIGLFLFSLSTFLCGLASSGFFLILFRSLSGLGSAMIFGTSMAILTSVFQPHERGKAIGINTAVVYFALASGPFLGGMMTHYWGWQSLFLTSGILGAGVIVYALFFLKGEWIESKGESFDYTGSFIYAAGLFGLIFGFSRLPHPLSFLLIALGILAFIAFIFFELKQKQPVFNVRIFSGNKTFSLSSVSALINYASISAVAFMMSLYLQYVRGFDAQHAGLVLIVQAVLQAVISLYAGKWSDKVNPAVLATAGMTVIVVGLTGLIFISASTSIIFLLFLLTLLGIGFGMFSSPNSNVIMSSVEKKYLSQASATMGTMRLTGQAFSMGIAMMAISLCVGNKVITPELHPHFMKSLHMTFVVCAVLCIVGTYASSFRIKKMIIRCCT</sequence>
<comment type="caution">
    <text evidence="8">The sequence shown here is derived from an EMBL/GenBank/DDBJ whole genome shotgun (WGS) entry which is preliminary data.</text>
</comment>
<dbReference type="Pfam" id="PF07690">
    <property type="entry name" value="MFS_1"/>
    <property type="match status" value="1"/>
</dbReference>
<dbReference type="AlphaFoldDB" id="A0A5J4QEY5"/>
<feature type="transmembrane region" description="Helical" evidence="6">
    <location>
        <begin position="400"/>
        <end position="419"/>
    </location>
</feature>
<dbReference type="PRINTS" id="PR01036">
    <property type="entry name" value="TCRTETB"/>
</dbReference>
<organism evidence="8">
    <name type="scientific">termite gut metagenome</name>
    <dbReference type="NCBI Taxonomy" id="433724"/>
    <lineage>
        <taxon>unclassified sequences</taxon>
        <taxon>metagenomes</taxon>
        <taxon>organismal metagenomes</taxon>
    </lineage>
</organism>
<dbReference type="InterPro" id="IPR036259">
    <property type="entry name" value="MFS_trans_sf"/>
</dbReference>
<accession>A0A5J4QEY5</accession>
<feature type="transmembrane region" description="Helical" evidence="6">
    <location>
        <begin position="431"/>
        <end position="449"/>
    </location>
</feature>
<dbReference type="GO" id="GO:0022857">
    <property type="term" value="F:transmembrane transporter activity"/>
    <property type="evidence" value="ECO:0007669"/>
    <property type="project" value="InterPro"/>
</dbReference>
<keyword evidence="5 6" id="KW-0472">Membrane</keyword>
<dbReference type="Gene3D" id="1.20.1720.10">
    <property type="entry name" value="Multidrug resistance protein D"/>
    <property type="match status" value="1"/>
</dbReference>
<feature type="transmembrane region" description="Helical" evidence="6">
    <location>
        <begin position="325"/>
        <end position="344"/>
    </location>
</feature>
<evidence type="ECO:0000256" key="5">
    <source>
        <dbReference type="ARBA" id="ARBA00023136"/>
    </source>
</evidence>
<feature type="transmembrane region" description="Helical" evidence="6">
    <location>
        <begin position="140"/>
        <end position="160"/>
    </location>
</feature>
<protein>
    <submittedName>
        <fullName evidence="8">Multidrug resistance protein Stp</fullName>
    </submittedName>
</protein>
<feature type="transmembrane region" description="Helical" evidence="6">
    <location>
        <begin position="109"/>
        <end position="128"/>
    </location>
</feature>
<feature type="transmembrane region" description="Helical" evidence="6">
    <location>
        <begin position="43"/>
        <end position="64"/>
    </location>
</feature>